<comment type="caution">
    <text evidence="1">The sequence shown here is derived from an EMBL/GenBank/DDBJ whole genome shotgun (WGS) entry which is preliminary data.</text>
</comment>
<proteinExistence type="predicted"/>
<evidence type="ECO:0000313" key="1">
    <source>
        <dbReference type="EMBL" id="KAJ1187729.1"/>
    </source>
</evidence>
<evidence type="ECO:0000313" key="2">
    <source>
        <dbReference type="Proteomes" id="UP001066276"/>
    </source>
</evidence>
<dbReference type="AlphaFoldDB" id="A0AAV7UFI0"/>
<dbReference type="Proteomes" id="UP001066276">
    <property type="component" value="Chromosome 3_1"/>
</dbReference>
<dbReference type="EMBL" id="JANPWB010000005">
    <property type="protein sequence ID" value="KAJ1187729.1"/>
    <property type="molecule type" value="Genomic_DNA"/>
</dbReference>
<sequence length="115" mass="13153">MFLVKRKHLQEMQDRFGVPIGSKKRGTLSGTKESQLDAERDYINEEFANANDFDKYALDLEYKDGLEDELGGNIRAKSSEDLLDQLGENVFESKDIRHPSMRKGMLAFGPCCQLY</sequence>
<organism evidence="1 2">
    <name type="scientific">Pleurodeles waltl</name>
    <name type="common">Iberian ribbed newt</name>
    <dbReference type="NCBI Taxonomy" id="8319"/>
    <lineage>
        <taxon>Eukaryota</taxon>
        <taxon>Metazoa</taxon>
        <taxon>Chordata</taxon>
        <taxon>Craniata</taxon>
        <taxon>Vertebrata</taxon>
        <taxon>Euteleostomi</taxon>
        <taxon>Amphibia</taxon>
        <taxon>Batrachia</taxon>
        <taxon>Caudata</taxon>
        <taxon>Salamandroidea</taxon>
        <taxon>Salamandridae</taxon>
        <taxon>Pleurodelinae</taxon>
        <taxon>Pleurodeles</taxon>
    </lineage>
</organism>
<keyword evidence="2" id="KW-1185">Reference proteome</keyword>
<protein>
    <submittedName>
        <fullName evidence="1">Uncharacterized protein</fullName>
    </submittedName>
</protein>
<accession>A0AAV7UFI0</accession>
<gene>
    <name evidence="1" type="ORF">NDU88_004499</name>
</gene>
<name>A0AAV7UFI0_PLEWA</name>
<reference evidence="1" key="1">
    <citation type="journal article" date="2022" name="bioRxiv">
        <title>Sequencing and chromosome-scale assembly of the giantPleurodeles waltlgenome.</title>
        <authorList>
            <person name="Brown T."/>
            <person name="Elewa A."/>
            <person name="Iarovenko S."/>
            <person name="Subramanian E."/>
            <person name="Araus A.J."/>
            <person name="Petzold A."/>
            <person name="Susuki M."/>
            <person name="Suzuki K.-i.T."/>
            <person name="Hayashi T."/>
            <person name="Toyoda A."/>
            <person name="Oliveira C."/>
            <person name="Osipova E."/>
            <person name="Leigh N.D."/>
            <person name="Simon A."/>
            <person name="Yun M.H."/>
        </authorList>
    </citation>
    <scope>NUCLEOTIDE SEQUENCE</scope>
    <source>
        <strain evidence="1">20211129_DDA</strain>
        <tissue evidence="1">Liver</tissue>
    </source>
</reference>